<evidence type="ECO:0000313" key="1">
    <source>
        <dbReference type="EMBL" id="SFC93463.1"/>
    </source>
</evidence>
<evidence type="ECO:0000313" key="2">
    <source>
        <dbReference type="Proteomes" id="UP000198832"/>
    </source>
</evidence>
<keyword evidence="2" id="KW-1185">Reference proteome</keyword>
<reference evidence="1 2" key="1">
    <citation type="submission" date="2016-10" db="EMBL/GenBank/DDBJ databases">
        <authorList>
            <person name="de Groot N.N."/>
        </authorList>
    </citation>
    <scope>NUCLEOTIDE SEQUENCE [LARGE SCALE GENOMIC DNA]</scope>
    <source>
        <strain evidence="1 2">CGMCC 1.7056</strain>
    </source>
</reference>
<name>A0A1I1NFA7_9ACTN</name>
<dbReference type="AlphaFoldDB" id="A0A1I1NFA7"/>
<proteinExistence type="predicted"/>
<accession>A0A1I1NFA7</accession>
<gene>
    <name evidence="1" type="ORF">SAMN04487968_11510</name>
</gene>
<protein>
    <submittedName>
        <fullName evidence="1">Uncharacterized protein</fullName>
    </submittedName>
</protein>
<sequence length="49" mass="5746">MSTMYPAHTEVARYEIARRLRVADDERRRRLVRQSLRSGGQISADRASR</sequence>
<dbReference type="EMBL" id="FOLB01000015">
    <property type="protein sequence ID" value="SFC93463.1"/>
    <property type="molecule type" value="Genomic_DNA"/>
</dbReference>
<dbReference type="STRING" id="574651.SAMN04487968_11510"/>
<organism evidence="1 2">
    <name type="scientific">Nocardioides terrae</name>
    <dbReference type="NCBI Taxonomy" id="574651"/>
    <lineage>
        <taxon>Bacteria</taxon>
        <taxon>Bacillati</taxon>
        <taxon>Actinomycetota</taxon>
        <taxon>Actinomycetes</taxon>
        <taxon>Propionibacteriales</taxon>
        <taxon>Nocardioidaceae</taxon>
        <taxon>Nocardioides</taxon>
    </lineage>
</organism>
<dbReference type="Proteomes" id="UP000198832">
    <property type="component" value="Unassembled WGS sequence"/>
</dbReference>